<sequence>MSELSTRLEPDGMDTSATPPASIELNKVYPLSDTTPTPTSSSLLSHSSPSPSSHSPLLSCHGGGRPGVMDLPTETSYTTEENGKINIHVSVTINAGTLAELKKQRAQSRTGTLGGSGMSSLGAAPLSSQPSVHRFAGNTEEDQVIGDAKAGHCCRLM</sequence>
<proteinExistence type="predicted"/>
<dbReference type="EMBL" id="HBUF01149546">
    <property type="protein sequence ID" value="CAG6647926.1"/>
    <property type="molecule type" value="Transcribed_RNA"/>
</dbReference>
<feature type="region of interest" description="Disordered" evidence="1">
    <location>
        <begin position="108"/>
        <end position="133"/>
    </location>
</feature>
<reference evidence="2" key="1">
    <citation type="submission" date="2021-05" db="EMBL/GenBank/DDBJ databases">
        <authorList>
            <person name="Alioto T."/>
            <person name="Alioto T."/>
            <person name="Gomez Garrido J."/>
        </authorList>
    </citation>
    <scope>NUCLEOTIDE SEQUENCE</scope>
</reference>
<feature type="compositionally biased region" description="Basic and acidic residues" evidence="1">
    <location>
        <begin position="1"/>
        <end position="10"/>
    </location>
</feature>
<name>A0A8D8RE00_9HEMI</name>
<evidence type="ECO:0000256" key="1">
    <source>
        <dbReference type="SAM" id="MobiDB-lite"/>
    </source>
</evidence>
<feature type="compositionally biased region" description="Low complexity" evidence="1">
    <location>
        <begin position="118"/>
        <end position="128"/>
    </location>
</feature>
<organism evidence="2">
    <name type="scientific">Cacopsylla melanoneura</name>
    <dbReference type="NCBI Taxonomy" id="428564"/>
    <lineage>
        <taxon>Eukaryota</taxon>
        <taxon>Metazoa</taxon>
        <taxon>Ecdysozoa</taxon>
        <taxon>Arthropoda</taxon>
        <taxon>Hexapoda</taxon>
        <taxon>Insecta</taxon>
        <taxon>Pterygota</taxon>
        <taxon>Neoptera</taxon>
        <taxon>Paraneoptera</taxon>
        <taxon>Hemiptera</taxon>
        <taxon>Sternorrhyncha</taxon>
        <taxon>Psylloidea</taxon>
        <taxon>Psyllidae</taxon>
        <taxon>Psyllinae</taxon>
        <taxon>Cacopsylla</taxon>
    </lineage>
</organism>
<protein>
    <submittedName>
        <fullName evidence="2">Uncharacterized protein</fullName>
    </submittedName>
</protein>
<dbReference type="EMBL" id="HBUF01149545">
    <property type="protein sequence ID" value="CAG6647925.1"/>
    <property type="molecule type" value="Transcribed_RNA"/>
</dbReference>
<feature type="compositionally biased region" description="Low complexity" evidence="1">
    <location>
        <begin position="30"/>
        <end position="59"/>
    </location>
</feature>
<accession>A0A8D8RE00</accession>
<evidence type="ECO:0000313" key="2">
    <source>
        <dbReference type="EMBL" id="CAG6647925.1"/>
    </source>
</evidence>
<dbReference type="AlphaFoldDB" id="A0A8D8RE00"/>
<feature type="region of interest" description="Disordered" evidence="1">
    <location>
        <begin position="1"/>
        <end position="79"/>
    </location>
</feature>